<accession>A0A0C3NXL8</accession>
<dbReference type="OrthoDB" id="5565328at2759"/>
<reference evidence="3" key="2">
    <citation type="submission" date="2015-01" db="EMBL/GenBank/DDBJ databases">
        <title>Evolutionary Origins and Diversification of the Mycorrhizal Mutualists.</title>
        <authorList>
            <consortium name="DOE Joint Genome Institute"/>
            <consortium name="Mycorrhizal Genomics Consortium"/>
            <person name="Kohler A."/>
            <person name="Kuo A."/>
            <person name="Nagy L.G."/>
            <person name="Floudas D."/>
            <person name="Copeland A."/>
            <person name="Barry K.W."/>
            <person name="Cichocki N."/>
            <person name="Veneault-Fourrey C."/>
            <person name="LaButti K."/>
            <person name="Lindquist E.A."/>
            <person name="Lipzen A."/>
            <person name="Lundell T."/>
            <person name="Morin E."/>
            <person name="Murat C."/>
            <person name="Riley R."/>
            <person name="Ohm R."/>
            <person name="Sun H."/>
            <person name="Tunlid A."/>
            <person name="Henrissat B."/>
            <person name="Grigoriev I.V."/>
            <person name="Hibbett D.S."/>
            <person name="Martin F."/>
        </authorList>
    </citation>
    <scope>NUCLEOTIDE SEQUENCE [LARGE SCALE GENOMIC DNA]</scope>
    <source>
        <strain evidence="3">Marx 270</strain>
    </source>
</reference>
<reference evidence="2 3" key="1">
    <citation type="submission" date="2014-04" db="EMBL/GenBank/DDBJ databases">
        <authorList>
            <consortium name="DOE Joint Genome Institute"/>
            <person name="Kuo A."/>
            <person name="Kohler A."/>
            <person name="Costa M.D."/>
            <person name="Nagy L.G."/>
            <person name="Floudas D."/>
            <person name="Copeland A."/>
            <person name="Barry K.W."/>
            <person name="Cichocki N."/>
            <person name="Veneault-Fourrey C."/>
            <person name="LaButti K."/>
            <person name="Lindquist E.A."/>
            <person name="Lipzen A."/>
            <person name="Lundell T."/>
            <person name="Morin E."/>
            <person name="Murat C."/>
            <person name="Sun H."/>
            <person name="Tunlid A."/>
            <person name="Henrissat B."/>
            <person name="Grigoriev I.V."/>
            <person name="Hibbett D.S."/>
            <person name="Martin F."/>
            <person name="Nordberg H.P."/>
            <person name="Cantor M.N."/>
            <person name="Hua S.X."/>
        </authorList>
    </citation>
    <scope>NUCLEOTIDE SEQUENCE [LARGE SCALE GENOMIC DNA]</scope>
    <source>
        <strain evidence="2 3">Marx 270</strain>
    </source>
</reference>
<dbReference type="AlphaFoldDB" id="A0A0C3NXL8"/>
<evidence type="ECO:0000313" key="3">
    <source>
        <dbReference type="Proteomes" id="UP000054217"/>
    </source>
</evidence>
<evidence type="ECO:0000313" key="2">
    <source>
        <dbReference type="EMBL" id="KIN99878.1"/>
    </source>
</evidence>
<feature type="region of interest" description="Disordered" evidence="1">
    <location>
        <begin position="1"/>
        <end position="30"/>
    </location>
</feature>
<sequence>MVDINPRPQKRLRTDPNLVDSPETASDPHCPSALLSSASVPLSRPPPSPGLKPLPPHVLLLALPALLLHPPTHEKYALSLFLSLKSIRLCLQLPALAPDVECYAWTALAEVGMRVIRSGFCKTGEHDWTMGLEEEVEKAIGKGVSSDLCPSLITLTRVPEALTCTEGMEDAHIYEYLVHCFSSIPFLDISVTISRY</sequence>
<protein>
    <submittedName>
        <fullName evidence="2">Uncharacterized protein</fullName>
    </submittedName>
</protein>
<organism evidence="2 3">
    <name type="scientific">Pisolithus tinctorius Marx 270</name>
    <dbReference type="NCBI Taxonomy" id="870435"/>
    <lineage>
        <taxon>Eukaryota</taxon>
        <taxon>Fungi</taxon>
        <taxon>Dikarya</taxon>
        <taxon>Basidiomycota</taxon>
        <taxon>Agaricomycotina</taxon>
        <taxon>Agaricomycetes</taxon>
        <taxon>Agaricomycetidae</taxon>
        <taxon>Boletales</taxon>
        <taxon>Sclerodermatineae</taxon>
        <taxon>Pisolithaceae</taxon>
        <taxon>Pisolithus</taxon>
    </lineage>
</organism>
<proteinExistence type="predicted"/>
<name>A0A0C3NXL8_PISTI</name>
<keyword evidence="3" id="KW-1185">Reference proteome</keyword>
<dbReference type="InParanoid" id="A0A0C3NXL8"/>
<evidence type="ECO:0000256" key="1">
    <source>
        <dbReference type="SAM" id="MobiDB-lite"/>
    </source>
</evidence>
<gene>
    <name evidence="2" type="ORF">M404DRAFT_29932</name>
</gene>
<dbReference type="Proteomes" id="UP000054217">
    <property type="component" value="Unassembled WGS sequence"/>
</dbReference>
<dbReference type="HOGENOM" id="CLU_1390749_0_0_1"/>
<dbReference type="EMBL" id="KN832000">
    <property type="protein sequence ID" value="KIN99878.1"/>
    <property type="molecule type" value="Genomic_DNA"/>
</dbReference>
<dbReference type="STRING" id="870435.A0A0C3NXL8"/>